<dbReference type="Proteomes" id="UP001595645">
    <property type="component" value="Unassembled WGS sequence"/>
</dbReference>
<protein>
    <submittedName>
        <fullName evidence="2">Esterase/lipase family protein</fullName>
    </submittedName>
</protein>
<organism evidence="2 3">
    <name type="scientific">Amycolatopsis speibonae</name>
    <dbReference type="NCBI Taxonomy" id="1450224"/>
    <lineage>
        <taxon>Bacteria</taxon>
        <taxon>Bacillati</taxon>
        <taxon>Actinomycetota</taxon>
        <taxon>Actinomycetes</taxon>
        <taxon>Pseudonocardiales</taxon>
        <taxon>Pseudonocardiaceae</taxon>
        <taxon>Amycolatopsis</taxon>
    </lineage>
</organism>
<dbReference type="RefSeq" id="WP_378247632.1">
    <property type="nucleotide sequence ID" value="NZ_JBHRWK010000160.1"/>
</dbReference>
<dbReference type="Pfam" id="PF24096">
    <property type="entry name" value="DUF7379"/>
    <property type="match status" value="1"/>
</dbReference>
<proteinExistence type="predicted"/>
<dbReference type="InterPro" id="IPR029058">
    <property type="entry name" value="AB_hydrolase_fold"/>
</dbReference>
<dbReference type="Gene3D" id="3.40.50.1820">
    <property type="entry name" value="alpha/beta hydrolase"/>
    <property type="match status" value="1"/>
</dbReference>
<accession>A0ABV7PD13</accession>
<keyword evidence="3" id="KW-1185">Reference proteome</keyword>
<dbReference type="SUPFAM" id="SSF53474">
    <property type="entry name" value="alpha/beta-Hydrolases"/>
    <property type="match status" value="1"/>
</dbReference>
<dbReference type="InterPro" id="IPR055803">
    <property type="entry name" value="DUF7379"/>
</dbReference>
<evidence type="ECO:0000313" key="2">
    <source>
        <dbReference type="EMBL" id="MFC3456357.1"/>
    </source>
</evidence>
<evidence type="ECO:0000259" key="1">
    <source>
        <dbReference type="Pfam" id="PF24096"/>
    </source>
</evidence>
<evidence type="ECO:0000313" key="3">
    <source>
        <dbReference type="Proteomes" id="UP001595645"/>
    </source>
</evidence>
<feature type="domain" description="DUF7379" evidence="1">
    <location>
        <begin position="236"/>
        <end position="403"/>
    </location>
</feature>
<sequence>MVRFSPGNAVDLGNGVRMRAVNVSGEVRRAERAPDAAVRAAAGGTPQTYLRRSGASDGAADRLGSALDDSGMRLHTTIDLPRLSAGRSGPAPRTRGPVTAPHLRLEVSAPVRADEGQVILEVDGETGHLRWHLPRAEAAGGRRAAVKQRFDIPCDRFEIGGAGSASRGIVGFGLSKVLHVIRFPVEYVAGRVAEWGVRWWEDRHRPHALRLANPDGTAGATVDADLLARLGTGPYLVFVHGTFSTSEAFAGLRPDFARWHADYGTRLLLFDHPTVTTTPEENAGRLLDLLPDDRTLTLDVVTHSRGGLVARQLVRRPAAARVSVRRLVQVASPNAGTKLASPDNLGSLVDTFTNLFSLLPDAAGGAALPGVLEVVKQVAVGIMSGLDGLAAMDPANEELLALNDTEVRMDAVHAITSDYRPSAGASLTQRALDTIVDALFADGNDLVVPFTGMSNAGKFVVPAPFALDAPSVSHCAYFGDERVRDEIRHYLTLPAVLPFG</sequence>
<name>A0ABV7PD13_9PSEU</name>
<reference evidence="3" key="1">
    <citation type="journal article" date="2019" name="Int. J. Syst. Evol. Microbiol.">
        <title>The Global Catalogue of Microorganisms (GCM) 10K type strain sequencing project: providing services to taxonomists for standard genome sequencing and annotation.</title>
        <authorList>
            <consortium name="The Broad Institute Genomics Platform"/>
            <consortium name="The Broad Institute Genome Sequencing Center for Infectious Disease"/>
            <person name="Wu L."/>
            <person name="Ma J."/>
        </authorList>
    </citation>
    <scope>NUCLEOTIDE SEQUENCE [LARGE SCALE GENOMIC DNA]</scope>
    <source>
        <strain evidence="3">CGMCC 4.7676</strain>
    </source>
</reference>
<dbReference type="EMBL" id="JBHRWK010000160">
    <property type="protein sequence ID" value="MFC3456357.1"/>
    <property type="molecule type" value="Genomic_DNA"/>
</dbReference>
<comment type="caution">
    <text evidence="2">The sequence shown here is derived from an EMBL/GenBank/DDBJ whole genome shotgun (WGS) entry which is preliminary data.</text>
</comment>
<gene>
    <name evidence="2" type="ORF">ACFOSH_43655</name>
</gene>